<evidence type="ECO:0000313" key="4">
    <source>
        <dbReference type="EMBL" id="PTX21579.1"/>
    </source>
</evidence>
<dbReference type="InterPro" id="IPR000383">
    <property type="entry name" value="Xaa-Pro-like_dom"/>
</dbReference>
<evidence type="ECO:0000259" key="3">
    <source>
        <dbReference type="Pfam" id="PF02129"/>
    </source>
</evidence>
<sequence>MKPLRFSFLSFTILLLSIFCVAAQAQQNQTIHGIWLGQLEIKKDVQMNIAFEIETTQDQQLKAVLHSLDQKVYDIPVDEVVFDGSALTLKVLALNATYKGVLLDATTLQGGLAQNSKDSFPMNMKKVDKLPVARAKRPQEPVKPYPYLEEEVSYRNEAANVTLSGTLTMPATAGPHPAILLIPGSGPNDRDQTIFGHRVFLVLADMLTRAGYAVLRADDRGVNKSTGDFASASVIDLAGDAVAAVNYLKNRPEIDKARIGLMGHSLGAEIAPIAANSSNDVAYVVLMSAPAAPSSPMLFYEQCRAHYTSVGVSKAGVDLNEKILKKAFEIVRTEPDNEAAKAKINAMLQKMEKEVAKLSQQDRELLDMTIPLNPKEYTQFLSPAHRVDLFRNTAAELQKLKCPVLAINGSKDLQILPVNLQRIEKALQKGGNPHYTIKEFENKNHLFQTTSTGLIAEYGQLEETIAPDVVAYMVNWINSLSPLQSSR</sequence>
<keyword evidence="5" id="KW-1185">Reference proteome</keyword>
<proteinExistence type="predicted"/>
<organism evidence="4 5">
    <name type="scientific">Pontibacter mucosus</name>
    <dbReference type="NCBI Taxonomy" id="1649266"/>
    <lineage>
        <taxon>Bacteria</taxon>
        <taxon>Pseudomonadati</taxon>
        <taxon>Bacteroidota</taxon>
        <taxon>Cytophagia</taxon>
        <taxon>Cytophagales</taxon>
        <taxon>Hymenobacteraceae</taxon>
        <taxon>Pontibacter</taxon>
    </lineage>
</organism>
<evidence type="ECO:0000256" key="1">
    <source>
        <dbReference type="SAM" id="Coils"/>
    </source>
</evidence>
<accession>A0A2T5YQI1</accession>
<comment type="caution">
    <text evidence="4">The sequence shown here is derived from an EMBL/GenBank/DDBJ whole genome shotgun (WGS) entry which is preliminary data.</text>
</comment>
<dbReference type="Pfam" id="PF02129">
    <property type="entry name" value="Peptidase_S15"/>
    <property type="match status" value="1"/>
</dbReference>
<evidence type="ECO:0000256" key="2">
    <source>
        <dbReference type="SAM" id="SignalP"/>
    </source>
</evidence>
<keyword evidence="1" id="KW-0175">Coiled coil</keyword>
<feature type="signal peptide" evidence="2">
    <location>
        <begin position="1"/>
        <end position="22"/>
    </location>
</feature>
<dbReference type="PANTHER" id="PTHR43265:SF1">
    <property type="entry name" value="ESTERASE ESTD"/>
    <property type="match status" value="1"/>
</dbReference>
<dbReference type="Gene3D" id="3.40.50.1820">
    <property type="entry name" value="alpha/beta hydrolase"/>
    <property type="match status" value="1"/>
</dbReference>
<feature type="domain" description="Xaa-Pro dipeptidyl-peptidase-like" evidence="3">
    <location>
        <begin position="161"/>
        <end position="419"/>
    </location>
</feature>
<name>A0A2T5YQI1_9BACT</name>
<dbReference type="SUPFAM" id="SSF53474">
    <property type="entry name" value="alpha/beta-Hydrolases"/>
    <property type="match status" value="1"/>
</dbReference>
<dbReference type="Proteomes" id="UP000244225">
    <property type="component" value="Unassembled WGS sequence"/>
</dbReference>
<dbReference type="InterPro" id="IPR029058">
    <property type="entry name" value="AB_hydrolase_fold"/>
</dbReference>
<evidence type="ECO:0000313" key="5">
    <source>
        <dbReference type="Proteomes" id="UP000244225"/>
    </source>
</evidence>
<dbReference type="EMBL" id="QBKI01000002">
    <property type="protein sequence ID" value="PTX21579.1"/>
    <property type="molecule type" value="Genomic_DNA"/>
</dbReference>
<gene>
    <name evidence="4" type="ORF">C8N40_102555</name>
</gene>
<keyword evidence="2" id="KW-0732">Signal</keyword>
<dbReference type="OrthoDB" id="9809549at2"/>
<feature type="coiled-coil region" evidence="1">
    <location>
        <begin position="337"/>
        <end position="368"/>
    </location>
</feature>
<dbReference type="PANTHER" id="PTHR43265">
    <property type="entry name" value="ESTERASE ESTD"/>
    <property type="match status" value="1"/>
</dbReference>
<dbReference type="AlphaFoldDB" id="A0A2T5YQI1"/>
<dbReference type="RefSeq" id="WP_108210944.1">
    <property type="nucleotide sequence ID" value="NZ_QBKI01000002.1"/>
</dbReference>
<dbReference type="InterPro" id="IPR053145">
    <property type="entry name" value="AB_hydrolase_Est10"/>
</dbReference>
<dbReference type="GO" id="GO:0052689">
    <property type="term" value="F:carboxylic ester hydrolase activity"/>
    <property type="evidence" value="ECO:0007669"/>
    <property type="project" value="TreeGrafter"/>
</dbReference>
<reference evidence="4 5" key="1">
    <citation type="submission" date="2018-04" db="EMBL/GenBank/DDBJ databases">
        <title>Genomic Encyclopedia of Archaeal and Bacterial Type Strains, Phase II (KMG-II): from individual species to whole genera.</title>
        <authorList>
            <person name="Goeker M."/>
        </authorList>
    </citation>
    <scope>NUCLEOTIDE SEQUENCE [LARGE SCALE GENOMIC DNA]</scope>
    <source>
        <strain evidence="4 5">DSM 100162</strain>
    </source>
</reference>
<feature type="chain" id="PRO_5015402131" description="Xaa-Pro dipeptidyl-peptidase-like domain-containing protein" evidence="2">
    <location>
        <begin position="23"/>
        <end position="487"/>
    </location>
</feature>
<protein>
    <recommendedName>
        <fullName evidence="3">Xaa-Pro dipeptidyl-peptidase-like domain-containing protein</fullName>
    </recommendedName>
</protein>